<comment type="caution">
    <text evidence="1">The sequence shown here is derived from an EMBL/GenBank/DDBJ whole genome shotgun (WGS) entry which is preliminary data.</text>
</comment>
<organism evidence="1 2">
    <name type="scientific">Melastoma candidum</name>
    <dbReference type="NCBI Taxonomy" id="119954"/>
    <lineage>
        <taxon>Eukaryota</taxon>
        <taxon>Viridiplantae</taxon>
        <taxon>Streptophyta</taxon>
        <taxon>Embryophyta</taxon>
        <taxon>Tracheophyta</taxon>
        <taxon>Spermatophyta</taxon>
        <taxon>Magnoliopsida</taxon>
        <taxon>eudicotyledons</taxon>
        <taxon>Gunneridae</taxon>
        <taxon>Pentapetalae</taxon>
        <taxon>rosids</taxon>
        <taxon>malvids</taxon>
        <taxon>Myrtales</taxon>
        <taxon>Melastomataceae</taxon>
        <taxon>Melastomatoideae</taxon>
        <taxon>Melastomateae</taxon>
        <taxon>Melastoma</taxon>
    </lineage>
</organism>
<dbReference type="EMBL" id="CM042884">
    <property type="protein sequence ID" value="KAI4368494.1"/>
    <property type="molecule type" value="Genomic_DNA"/>
</dbReference>
<dbReference type="Proteomes" id="UP001057402">
    <property type="component" value="Chromosome 5"/>
</dbReference>
<reference evidence="2" key="1">
    <citation type="journal article" date="2023" name="Front. Plant Sci.">
        <title>Chromosomal-level genome assembly of Melastoma candidum provides insights into trichome evolution.</title>
        <authorList>
            <person name="Zhong Y."/>
            <person name="Wu W."/>
            <person name="Sun C."/>
            <person name="Zou P."/>
            <person name="Liu Y."/>
            <person name="Dai S."/>
            <person name="Zhou R."/>
        </authorList>
    </citation>
    <scope>NUCLEOTIDE SEQUENCE [LARGE SCALE GENOMIC DNA]</scope>
</reference>
<protein>
    <submittedName>
        <fullName evidence="1">Uncharacterized protein</fullName>
    </submittedName>
</protein>
<evidence type="ECO:0000313" key="2">
    <source>
        <dbReference type="Proteomes" id="UP001057402"/>
    </source>
</evidence>
<sequence length="258" mass="28454">MTTGKRSGPCFNVLPESKRYRLDQDLFQDTGQYGRKLAKREGAVDFDIKAGRRVEETTESFVSRSRFDLLPMEILIIILSKLAASADCALDFVSVLATSRIFNIVGGDSDVLAHASLRVFDIGIHQWCESAHRFFNHCVEAGNAEACYSLGMIQFYCLENRSIGLSLLAKAAKRFHAQSLYSLAVIEFNGSGRPSKKGKDLCLGAALCSWAAFLGNVDALRELGHCFCDGYGVKKDECKGRKLLIEANVPPRMVGRQA</sequence>
<keyword evidence="2" id="KW-1185">Reference proteome</keyword>
<accession>A0ACB9QSV3</accession>
<proteinExistence type="predicted"/>
<name>A0ACB9QSV3_9MYRT</name>
<gene>
    <name evidence="1" type="ORF">MLD38_017046</name>
</gene>
<evidence type="ECO:0000313" key="1">
    <source>
        <dbReference type="EMBL" id="KAI4368494.1"/>
    </source>
</evidence>